<dbReference type="EMBL" id="VSSQ01091801">
    <property type="protein sequence ID" value="MPN37260.1"/>
    <property type="molecule type" value="Genomic_DNA"/>
</dbReference>
<evidence type="ECO:0000313" key="1">
    <source>
        <dbReference type="EMBL" id="MPN37260.1"/>
    </source>
</evidence>
<protein>
    <submittedName>
        <fullName evidence="1">Uncharacterized protein</fullName>
    </submittedName>
</protein>
<dbReference type="AlphaFoldDB" id="A0A645HEU9"/>
<accession>A0A645HEU9</accession>
<comment type="caution">
    <text evidence="1">The sequence shown here is derived from an EMBL/GenBank/DDBJ whole genome shotgun (WGS) entry which is preliminary data.</text>
</comment>
<organism evidence="1">
    <name type="scientific">bioreactor metagenome</name>
    <dbReference type="NCBI Taxonomy" id="1076179"/>
    <lineage>
        <taxon>unclassified sequences</taxon>
        <taxon>metagenomes</taxon>
        <taxon>ecological metagenomes</taxon>
    </lineage>
</organism>
<gene>
    <name evidence="1" type="ORF">SDC9_184776</name>
</gene>
<name>A0A645HEU9_9ZZZZ</name>
<reference evidence="1" key="1">
    <citation type="submission" date="2019-08" db="EMBL/GenBank/DDBJ databases">
        <authorList>
            <person name="Kucharzyk K."/>
            <person name="Murdoch R.W."/>
            <person name="Higgins S."/>
            <person name="Loffler F."/>
        </authorList>
    </citation>
    <scope>NUCLEOTIDE SEQUENCE</scope>
</reference>
<sequence length="66" mass="7546">MLAADGAYMATVPEDGEYDDDAAYEAIFADLQNRFPGYKMYAMRLAEDYLDFAEEYLVSVDAIEWD</sequence>
<proteinExistence type="predicted"/>